<organism evidence="1 2">
    <name type="scientific">Viridothelium virens</name>
    <name type="common">Speckled blister lichen</name>
    <name type="synonym">Trypethelium virens</name>
    <dbReference type="NCBI Taxonomy" id="1048519"/>
    <lineage>
        <taxon>Eukaryota</taxon>
        <taxon>Fungi</taxon>
        <taxon>Dikarya</taxon>
        <taxon>Ascomycota</taxon>
        <taxon>Pezizomycotina</taxon>
        <taxon>Dothideomycetes</taxon>
        <taxon>Dothideomycetes incertae sedis</taxon>
        <taxon>Trypetheliales</taxon>
        <taxon>Trypetheliaceae</taxon>
        <taxon>Viridothelium</taxon>
    </lineage>
</organism>
<gene>
    <name evidence="1" type="ORF">EV356DRAFT_516840</name>
</gene>
<keyword evidence="2" id="KW-1185">Reference proteome</keyword>
<evidence type="ECO:0000313" key="1">
    <source>
        <dbReference type="EMBL" id="KAF2238967.1"/>
    </source>
</evidence>
<protein>
    <submittedName>
        <fullName evidence="1">Uncharacterized protein</fullName>
    </submittedName>
</protein>
<sequence length="210" mass="22621">MSVACYVTYKYKKALNEGRWNIPLGPGADVNHSAGKGILPEKPKWKSKLELLSELGVCGGEVTRPEVWATFFAWQPYANSHVGAGTVEVIGSLIAQAFARDTVVGTQNHTTAAPAPRYRVVPRLSLIAFVRQLFTGSESMEGAESDDGSYEQESDAFGHSVGGRGVESVLCSSQGGESFVNLEVDPMSIGSRINIPPFLLRVLEIPSFTT</sequence>
<accession>A0A6A6HLQ9</accession>
<name>A0A6A6HLQ9_VIRVR</name>
<dbReference type="EMBL" id="ML991774">
    <property type="protein sequence ID" value="KAF2238967.1"/>
    <property type="molecule type" value="Genomic_DNA"/>
</dbReference>
<evidence type="ECO:0000313" key="2">
    <source>
        <dbReference type="Proteomes" id="UP000800092"/>
    </source>
</evidence>
<dbReference type="AlphaFoldDB" id="A0A6A6HLQ9"/>
<dbReference type="Proteomes" id="UP000800092">
    <property type="component" value="Unassembled WGS sequence"/>
</dbReference>
<reference evidence="1" key="1">
    <citation type="journal article" date="2020" name="Stud. Mycol.">
        <title>101 Dothideomycetes genomes: a test case for predicting lifestyles and emergence of pathogens.</title>
        <authorList>
            <person name="Haridas S."/>
            <person name="Albert R."/>
            <person name="Binder M."/>
            <person name="Bloem J."/>
            <person name="Labutti K."/>
            <person name="Salamov A."/>
            <person name="Andreopoulos B."/>
            <person name="Baker S."/>
            <person name="Barry K."/>
            <person name="Bills G."/>
            <person name="Bluhm B."/>
            <person name="Cannon C."/>
            <person name="Castanera R."/>
            <person name="Culley D."/>
            <person name="Daum C."/>
            <person name="Ezra D."/>
            <person name="Gonzalez J."/>
            <person name="Henrissat B."/>
            <person name="Kuo A."/>
            <person name="Liang C."/>
            <person name="Lipzen A."/>
            <person name="Lutzoni F."/>
            <person name="Magnuson J."/>
            <person name="Mondo S."/>
            <person name="Nolan M."/>
            <person name="Ohm R."/>
            <person name="Pangilinan J."/>
            <person name="Park H.-J."/>
            <person name="Ramirez L."/>
            <person name="Alfaro M."/>
            <person name="Sun H."/>
            <person name="Tritt A."/>
            <person name="Yoshinaga Y."/>
            <person name="Zwiers L.-H."/>
            <person name="Turgeon B."/>
            <person name="Goodwin S."/>
            <person name="Spatafora J."/>
            <person name="Crous P."/>
            <person name="Grigoriev I."/>
        </authorList>
    </citation>
    <scope>NUCLEOTIDE SEQUENCE</scope>
    <source>
        <strain evidence="1">Tuck. ex Michener</strain>
    </source>
</reference>
<proteinExistence type="predicted"/>